<feature type="transmembrane region" description="Helical" evidence="2">
    <location>
        <begin position="43"/>
        <end position="69"/>
    </location>
</feature>
<evidence type="ECO:0000313" key="4">
    <source>
        <dbReference type="Proteomes" id="UP000199727"/>
    </source>
</evidence>
<reference evidence="3 4" key="1">
    <citation type="submission" date="2017-06" db="EMBL/GenBank/DDBJ databases">
        <title>Global population genomics of the pathogenic fungus Cryptococcus neoformans var. grubii.</title>
        <authorList>
            <person name="Cuomo C."/>
            <person name="Litvintseva A."/>
            <person name="Chen Y."/>
            <person name="Young S."/>
            <person name="Zeng Q."/>
            <person name="Chapman S."/>
            <person name="Gujja S."/>
            <person name="Saif S."/>
            <person name="Birren B."/>
        </authorList>
    </citation>
    <scope>NUCLEOTIDE SEQUENCE [LARGE SCALE GENOMIC DNA]</scope>
    <source>
        <strain evidence="3 4">Tu259-1</strain>
    </source>
</reference>
<dbReference type="AlphaFoldDB" id="A0A854Q7N5"/>
<feature type="transmembrane region" description="Helical" evidence="2">
    <location>
        <begin position="106"/>
        <end position="130"/>
    </location>
</feature>
<evidence type="ECO:0000313" key="3">
    <source>
        <dbReference type="EMBL" id="OXG14394.1"/>
    </source>
</evidence>
<keyword evidence="2" id="KW-1133">Transmembrane helix</keyword>
<feature type="region of interest" description="Disordered" evidence="1">
    <location>
        <begin position="426"/>
        <end position="449"/>
    </location>
</feature>
<proteinExistence type="predicted"/>
<evidence type="ECO:0000256" key="2">
    <source>
        <dbReference type="SAM" id="Phobius"/>
    </source>
</evidence>
<feature type="transmembrane region" description="Helical" evidence="2">
    <location>
        <begin position="181"/>
        <end position="203"/>
    </location>
</feature>
<feature type="transmembrane region" description="Helical" evidence="2">
    <location>
        <begin position="267"/>
        <end position="288"/>
    </location>
</feature>
<organism evidence="3 4">
    <name type="scientific">Cryptococcus neoformans Tu259-1</name>
    <dbReference type="NCBI Taxonomy" id="1230072"/>
    <lineage>
        <taxon>Eukaryota</taxon>
        <taxon>Fungi</taxon>
        <taxon>Dikarya</taxon>
        <taxon>Basidiomycota</taxon>
        <taxon>Agaricomycotina</taxon>
        <taxon>Tremellomycetes</taxon>
        <taxon>Tremellales</taxon>
        <taxon>Cryptococcaceae</taxon>
        <taxon>Cryptococcus</taxon>
        <taxon>Cryptococcus neoformans species complex</taxon>
    </lineage>
</organism>
<name>A0A854Q7N5_CRYNE</name>
<evidence type="ECO:0000256" key="1">
    <source>
        <dbReference type="SAM" id="MobiDB-lite"/>
    </source>
</evidence>
<feature type="transmembrane region" description="Helical" evidence="2">
    <location>
        <begin position="12"/>
        <end position="31"/>
    </location>
</feature>
<keyword evidence="2" id="KW-0472">Membrane</keyword>
<feature type="region of interest" description="Disordered" evidence="1">
    <location>
        <begin position="341"/>
        <end position="361"/>
    </location>
</feature>
<feature type="transmembrane region" description="Helical" evidence="2">
    <location>
        <begin position="235"/>
        <end position="255"/>
    </location>
</feature>
<comment type="caution">
    <text evidence="3">The sequence shown here is derived from an EMBL/GenBank/DDBJ whole genome shotgun (WGS) entry which is preliminary data.</text>
</comment>
<gene>
    <name evidence="3" type="ORF">C361_05695</name>
</gene>
<sequence>MCHESPTSQFMGGMVTTLGTVFIFYHIWAYDKGKCLFFTRRSAFRWAIVWMFILSMILFEVWNIILIYVKYKEWYMEVSTSATHTEIVPVPYTLWSDSRRHLVRNAYQLLAIAWVLVLSIHSEETLYWAYLIGAIRSKDTGTWYKSPHFKVWVFACLLCAGVMPGVANIETDDLTKMEDNIFLAGSISAFILFIGSIWLLIVFPRFIKESQRQGANQDVLARLQYFKELNIVRTLFRFLYCIAILTLAIDGRTTSKHVNSHPFWLDLFYICGLFFVFASNSLSLMILLPRNMAHEAGYIPTNQVFVRQNHCLPLHNVPHTEGKQHFNTSTVNSSTGGKFAPYTSSSSFSPSPSPSSPEEVKQDIHLDQMVYDPFPKRDNGSRRGSKPWNVLGERLNLDASDIDDIEFGIAMDADLRRVQREREVEEEKKVGEMSKSSQMTADSDKPFARTRGERLLTEGEMVNEPSLLDHFRSPADFANPPRPRDLNIVVVTDTVEVEEKR</sequence>
<keyword evidence="2" id="KW-0812">Transmembrane</keyword>
<dbReference type="Proteomes" id="UP000199727">
    <property type="component" value="Unassembled WGS sequence"/>
</dbReference>
<dbReference type="EMBL" id="AMKT01000076">
    <property type="protein sequence ID" value="OXG14394.1"/>
    <property type="molecule type" value="Genomic_DNA"/>
</dbReference>
<accession>A0A854Q7N5</accession>
<feature type="transmembrane region" description="Helical" evidence="2">
    <location>
        <begin position="151"/>
        <end position="169"/>
    </location>
</feature>
<evidence type="ECO:0008006" key="5">
    <source>
        <dbReference type="Google" id="ProtNLM"/>
    </source>
</evidence>
<dbReference type="OrthoDB" id="2573751at2759"/>
<protein>
    <recommendedName>
        <fullName evidence="5">Transmembrane protein</fullName>
    </recommendedName>
</protein>